<reference evidence="1 2" key="1">
    <citation type="submission" date="2020-08" db="EMBL/GenBank/DDBJ databases">
        <title>Genomic Encyclopedia of Type Strains, Phase IV (KMG-V): Genome sequencing to study the core and pangenomes of soil and plant-associated prokaryotes.</title>
        <authorList>
            <person name="Whitman W."/>
        </authorList>
    </citation>
    <scope>NUCLEOTIDE SEQUENCE [LARGE SCALE GENOMIC DNA]</scope>
    <source>
        <strain evidence="1 2">SRMrh-85</strain>
    </source>
</reference>
<accession>A0ABR6FSL0</accession>
<keyword evidence="2" id="KW-1185">Reference proteome</keyword>
<dbReference type="SUPFAM" id="SSF53850">
    <property type="entry name" value="Periplasmic binding protein-like II"/>
    <property type="match status" value="1"/>
</dbReference>
<dbReference type="EMBL" id="JACHVZ010000014">
    <property type="protein sequence ID" value="MBB2930426.1"/>
    <property type="molecule type" value="Genomic_DNA"/>
</dbReference>
<evidence type="ECO:0000313" key="2">
    <source>
        <dbReference type="Proteomes" id="UP000533533"/>
    </source>
</evidence>
<dbReference type="Gene3D" id="3.40.190.10">
    <property type="entry name" value="Periplasmic binding protein-like II"/>
    <property type="match status" value="1"/>
</dbReference>
<organism evidence="1 2">
    <name type="scientific">Paraburkholderia silvatlantica</name>
    <dbReference type="NCBI Taxonomy" id="321895"/>
    <lineage>
        <taxon>Bacteria</taxon>
        <taxon>Pseudomonadati</taxon>
        <taxon>Pseudomonadota</taxon>
        <taxon>Betaproteobacteria</taxon>
        <taxon>Burkholderiales</taxon>
        <taxon>Burkholderiaceae</taxon>
        <taxon>Paraburkholderia</taxon>
    </lineage>
</organism>
<sequence>MKSKEAYSHVGGIRSRCRWSAAHCLVLVADWLEAIAEGQTRYEPANAGICRVARSGSMQRRHMIVFAPPPQLSGCLRAYPDVAAGFTAPERHVEQIGDGDDIAIRYGRLVDVSLIARKLSGTGFVFAQARGYQIVIRVSGRTR</sequence>
<gene>
    <name evidence="1" type="ORF">FHX59_004889</name>
</gene>
<proteinExistence type="predicted"/>
<name>A0ABR6FSL0_9BURK</name>
<protein>
    <submittedName>
        <fullName evidence="1">Uncharacterized protein</fullName>
    </submittedName>
</protein>
<dbReference type="RefSeq" id="WP_133253758.1">
    <property type="nucleotide sequence ID" value="NZ_JACHVZ010000014.1"/>
</dbReference>
<comment type="caution">
    <text evidence="1">The sequence shown here is derived from an EMBL/GenBank/DDBJ whole genome shotgun (WGS) entry which is preliminary data.</text>
</comment>
<evidence type="ECO:0000313" key="1">
    <source>
        <dbReference type="EMBL" id="MBB2930426.1"/>
    </source>
</evidence>
<dbReference type="Proteomes" id="UP000533533">
    <property type="component" value="Unassembled WGS sequence"/>
</dbReference>